<dbReference type="Proteomes" id="UP000231246">
    <property type="component" value="Unassembled WGS sequence"/>
</dbReference>
<feature type="domain" description="Methyltransferase type 11" evidence="1">
    <location>
        <begin position="43"/>
        <end position="131"/>
    </location>
</feature>
<dbReference type="SUPFAM" id="SSF53335">
    <property type="entry name" value="S-adenosyl-L-methionine-dependent methyltransferases"/>
    <property type="match status" value="1"/>
</dbReference>
<evidence type="ECO:0000259" key="1">
    <source>
        <dbReference type="Pfam" id="PF08241"/>
    </source>
</evidence>
<comment type="caution">
    <text evidence="2">The sequence shown here is derived from an EMBL/GenBank/DDBJ whole genome shotgun (WGS) entry which is preliminary data.</text>
</comment>
<dbReference type="PANTHER" id="PTHR42912">
    <property type="entry name" value="METHYLTRANSFERASE"/>
    <property type="match status" value="1"/>
</dbReference>
<proteinExistence type="predicted"/>
<accession>A0A2H0BW87</accession>
<keyword evidence="2" id="KW-0808">Transferase</keyword>
<dbReference type="InterPro" id="IPR029063">
    <property type="entry name" value="SAM-dependent_MTases_sf"/>
</dbReference>
<dbReference type="EMBL" id="PCTA01000010">
    <property type="protein sequence ID" value="PIP61942.1"/>
    <property type="molecule type" value="Genomic_DNA"/>
</dbReference>
<gene>
    <name evidence="2" type="ORF">COW99_01815</name>
</gene>
<dbReference type="Gene3D" id="3.40.50.150">
    <property type="entry name" value="Vaccinia Virus protein VP39"/>
    <property type="match status" value="1"/>
</dbReference>
<evidence type="ECO:0000313" key="2">
    <source>
        <dbReference type="EMBL" id="PIP61942.1"/>
    </source>
</evidence>
<name>A0A2H0BW87_9BACT</name>
<dbReference type="InterPro" id="IPR013216">
    <property type="entry name" value="Methyltransf_11"/>
</dbReference>
<protein>
    <submittedName>
        <fullName evidence="2">Methyltransferase type 11</fullName>
    </submittedName>
</protein>
<evidence type="ECO:0000313" key="3">
    <source>
        <dbReference type="Proteomes" id="UP000231246"/>
    </source>
</evidence>
<dbReference type="CDD" id="cd02440">
    <property type="entry name" value="AdoMet_MTases"/>
    <property type="match status" value="1"/>
</dbReference>
<dbReference type="InterPro" id="IPR050508">
    <property type="entry name" value="Methyltransf_Superfamily"/>
</dbReference>
<keyword evidence="2" id="KW-0489">Methyltransferase</keyword>
<dbReference type="GO" id="GO:0008757">
    <property type="term" value="F:S-adenosylmethionine-dependent methyltransferase activity"/>
    <property type="evidence" value="ECO:0007669"/>
    <property type="project" value="InterPro"/>
</dbReference>
<reference evidence="2 3" key="1">
    <citation type="submission" date="2017-09" db="EMBL/GenBank/DDBJ databases">
        <title>Depth-based differentiation of microbial function through sediment-hosted aquifers and enrichment of novel symbionts in the deep terrestrial subsurface.</title>
        <authorList>
            <person name="Probst A.J."/>
            <person name="Ladd B."/>
            <person name="Jarett J.K."/>
            <person name="Geller-Mcgrath D.E."/>
            <person name="Sieber C.M."/>
            <person name="Emerson J.B."/>
            <person name="Anantharaman K."/>
            <person name="Thomas B.C."/>
            <person name="Malmstrom R."/>
            <person name="Stieglmeier M."/>
            <person name="Klingl A."/>
            <person name="Woyke T."/>
            <person name="Ryan C.M."/>
            <person name="Banfield J.F."/>
        </authorList>
    </citation>
    <scope>NUCLEOTIDE SEQUENCE [LARGE SCALE GENOMIC DNA]</scope>
    <source>
        <strain evidence="2">CG22_combo_CG10-13_8_21_14_all_38_20</strain>
    </source>
</reference>
<dbReference type="Pfam" id="PF08241">
    <property type="entry name" value="Methyltransf_11"/>
    <property type="match status" value="1"/>
</dbReference>
<organism evidence="2 3">
    <name type="scientific">Candidatus Roizmanbacteria bacterium CG22_combo_CG10-13_8_21_14_all_38_20</name>
    <dbReference type="NCBI Taxonomy" id="1974862"/>
    <lineage>
        <taxon>Bacteria</taxon>
        <taxon>Candidatus Roizmaniibacteriota</taxon>
    </lineage>
</organism>
<dbReference type="GO" id="GO:0032259">
    <property type="term" value="P:methylation"/>
    <property type="evidence" value="ECO:0007669"/>
    <property type="project" value="UniProtKB-KW"/>
</dbReference>
<dbReference type="AlphaFoldDB" id="A0A2H0BW87"/>
<sequence length="252" mass="29127">MQKSHYEDLYDNQDTLWWYKGMRLINTTLLNKYFSQKRGLKILDAGCGAGAALGYLSQYGETIGVDISDEALKFARKRGKVKKADIANLPFKDNSFDLVFCYGVLYHVWVKDERKALDEFYRVLKKGGTLLLEEPAYDWFMGNEDMISFGKHRFTASELKILLKECSFKTLRSTYINSILFPLGIVKRLPEIIGLRPRRPVSDIFEMSGIINFIFLKILQLESKLLKYINFPFGMSVICIARKNEEPKTAKK</sequence>